<feature type="compositionally biased region" description="Polar residues" evidence="3">
    <location>
        <begin position="19"/>
        <end position="28"/>
    </location>
</feature>
<name>A0ABP5LYL8_9ACTN</name>
<dbReference type="SMART" id="SM00857">
    <property type="entry name" value="Resolvase"/>
    <property type="match status" value="1"/>
</dbReference>
<keyword evidence="2" id="KW-0233">DNA recombination</keyword>
<dbReference type="PROSITE" id="PS51737">
    <property type="entry name" value="RECOMBINASE_DNA_BIND"/>
    <property type="match status" value="1"/>
</dbReference>
<dbReference type="InterPro" id="IPR036162">
    <property type="entry name" value="Resolvase-like_N_sf"/>
</dbReference>
<dbReference type="InterPro" id="IPR011109">
    <property type="entry name" value="DNA_bind_recombinase_dom"/>
</dbReference>
<dbReference type="Gene3D" id="3.40.50.1390">
    <property type="entry name" value="Resolvase, N-terminal catalytic domain"/>
    <property type="match status" value="1"/>
</dbReference>
<protein>
    <recommendedName>
        <fullName evidence="8">Recombinase family protein</fullName>
    </recommendedName>
</protein>
<dbReference type="CDD" id="cd00338">
    <property type="entry name" value="Ser_Recombinase"/>
    <property type="match status" value="1"/>
</dbReference>
<dbReference type="SUPFAM" id="SSF53041">
    <property type="entry name" value="Resolvase-like"/>
    <property type="match status" value="1"/>
</dbReference>
<proteinExistence type="predicted"/>
<dbReference type="InterPro" id="IPR006119">
    <property type="entry name" value="Resolv_N"/>
</dbReference>
<accession>A0ABP5LYL8</accession>
<evidence type="ECO:0000259" key="5">
    <source>
        <dbReference type="PROSITE" id="PS51737"/>
    </source>
</evidence>
<evidence type="ECO:0000256" key="1">
    <source>
        <dbReference type="ARBA" id="ARBA00023125"/>
    </source>
</evidence>
<feature type="region of interest" description="Disordered" evidence="3">
    <location>
        <begin position="11"/>
        <end position="33"/>
    </location>
</feature>
<keyword evidence="7" id="KW-1185">Reference proteome</keyword>
<dbReference type="Pfam" id="PF07508">
    <property type="entry name" value="Recombinase"/>
    <property type="match status" value="1"/>
</dbReference>
<dbReference type="PANTHER" id="PTHR30461">
    <property type="entry name" value="DNA-INVERTASE FROM LAMBDOID PROPHAGE"/>
    <property type="match status" value="1"/>
</dbReference>
<evidence type="ECO:0000256" key="2">
    <source>
        <dbReference type="ARBA" id="ARBA00023172"/>
    </source>
</evidence>
<dbReference type="InterPro" id="IPR050639">
    <property type="entry name" value="SSR_resolvase"/>
</dbReference>
<evidence type="ECO:0008006" key="8">
    <source>
        <dbReference type="Google" id="ProtNLM"/>
    </source>
</evidence>
<evidence type="ECO:0000256" key="3">
    <source>
        <dbReference type="SAM" id="MobiDB-lite"/>
    </source>
</evidence>
<evidence type="ECO:0000259" key="4">
    <source>
        <dbReference type="PROSITE" id="PS51736"/>
    </source>
</evidence>
<feature type="domain" description="Recombinase" evidence="5">
    <location>
        <begin position="162"/>
        <end position="325"/>
    </location>
</feature>
<dbReference type="PROSITE" id="PS51736">
    <property type="entry name" value="RECOMBINASES_3"/>
    <property type="match status" value="1"/>
</dbReference>
<gene>
    <name evidence="6" type="ORF">GCM10009760_56650</name>
</gene>
<evidence type="ECO:0000313" key="7">
    <source>
        <dbReference type="Proteomes" id="UP001422759"/>
    </source>
</evidence>
<evidence type="ECO:0000313" key="6">
    <source>
        <dbReference type="EMBL" id="GAA2156077.1"/>
    </source>
</evidence>
<dbReference type="Proteomes" id="UP001422759">
    <property type="component" value="Unassembled WGS sequence"/>
</dbReference>
<dbReference type="PANTHER" id="PTHR30461:SF2">
    <property type="entry name" value="SERINE RECOMBINASE PINE-RELATED"/>
    <property type="match status" value="1"/>
</dbReference>
<sequence>MDVHAAVYARQSDARENASEASTTTQRELGTAEAKRRGAKSVTYYEDLGISAFTGVERPKFEKLLQDCRAGRINLLVVYYVSRLSRLDPLDAIPVVVELLNLGVTIVSVTEGEFRKGNLVDLIHMFMRLDQAHNESKNKSVAVRGAKATALELGGYIGGKAPYGFELKAETRLTADGRPIVIQTLVHTKNEPGVIRDIWATIKKHKDQVYDPKRRRHPGSLGGIVNSMNNEVIVPTRGATYGKKTKNSAWDTKTVKRILRDPRIAGFAAVPVYKVGENGKPTSTVESYRILRDPETMLPLQIYEAIIPPVEWYELQEWLDGRGRGKGLSRGESLLSAMEVLYCECGSVKTSHADSAKAVKRSYRCRRRKRLPGQHAGECTVSQAALDDHVARSIFELLREVEHDHEALAVLAEATRRFGVATESPERSRERATLVAERADAVRALEELYDDRKAGGFRGDIGRRRFVTEEAALLHLLEAAEARIAVLEEAATPVIPIAEWLPEDPADDPIGPGSWWDSAPIAERRKFVKLFVDRITVSKAQERGGRAPVHQRVEIEFAKRREAADDGEGQRVL</sequence>
<dbReference type="EMBL" id="BAAANT010000050">
    <property type="protein sequence ID" value="GAA2156077.1"/>
    <property type="molecule type" value="Genomic_DNA"/>
</dbReference>
<dbReference type="Gene3D" id="3.90.1750.20">
    <property type="entry name" value="Putative Large Serine Recombinase, Chain B, Domain 2"/>
    <property type="match status" value="1"/>
</dbReference>
<dbReference type="InterPro" id="IPR038109">
    <property type="entry name" value="DNA_bind_recomb_sf"/>
</dbReference>
<reference evidence="7" key="1">
    <citation type="journal article" date="2019" name="Int. J. Syst. Evol. Microbiol.">
        <title>The Global Catalogue of Microorganisms (GCM) 10K type strain sequencing project: providing services to taxonomists for standard genome sequencing and annotation.</title>
        <authorList>
            <consortium name="The Broad Institute Genomics Platform"/>
            <consortium name="The Broad Institute Genome Sequencing Center for Infectious Disease"/>
            <person name="Wu L."/>
            <person name="Ma J."/>
        </authorList>
    </citation>
    <scope>NUCLEOTIDE SEQUENCE [LARGE SCALE GENOMIC DNA]</scope>
    <source>
        <strain evidence="7">JCM 14560</strain>
    </source>
</reference>
<comment type="caution">
    <text evidence="6">The sequence shown here is derived from an EMBL/GenBank/DDBJ whole genome shotgun (WGS) entry which is preliminary data.</text>
</comment>
<dbReference type="Pfam" id="PF00239">
    <property type="entry name" value="Resolvase"/>
    <property type="match status" value="1"/>
</dbReference>
<feature type="domain" description="Resolvase/invertase-type recombinase catalytic" evidence="4">
    <location>
        <begin position="4"/>
        <end position="154"/>
    </location>
</feature>
<organism evidence="6 7">
    <name type="scientific">Kitasatospora kazusensis</name>
    <dbReference type="NCBI Taxonomy" id="407974"/>
    <lineage>
        <taxon>Bacteria</taxon>
        <taxon>Bacillati</taxon>
        <taxon>Actinomycetota</taxon>
        <taxon>Actinomycetes</taxon>
        <taxon>Kitasatosporales</taxon>
        <taxon>Streptomycetaceae</taxon>
        <taxon>Kitasatospora</taxon>
    </lineage>
</organism>
<keyword evidence="1" id="KW-0238">DNA-binding</keyword>